<dbReference type="PIRSF" id="PIRSF001430">
    <property type="entry name" value="tRNA_psdUrid_synth"/>
    <property type="match status" value="1"/>
</dbReference>
<keyword evidence="2 4" id="KW-0819">tRNA processing</keyword>
<comment type="function">
    <text evidence="4">Formation of pseudouridine at positions 38, 39 and 40 in the anticodon stem and loop of transfer RNAs.</text>
</comment>
<dbReference type="OrthoDB" id="9811823at2"/>
<dbReference type="GO" id="GO:0031119">
    <property type="term" value="P:tRNA pseudouridine synthesis"/>
    <property type="evidence" value="ECO:0007669"/>
    <property type="project" value="UniProtKB-UniRule"/>
</dbReference>
<dbReference type="PANTHER" id="PTHR11142:SF0">
    <property type="entry name" value="TRNA PSEUDOURIDINE SYNTHASE-LIKE 1"/>
    <property type="match status" value="1"/>
</dbReference>
<dbReference type="EMBL" id="CP025057">
    <property type="protein sequence ID" value="AUB32061.1"/>
    <property type="molecule type" value="Genomic_DNA"/>
</dbReference>
<dbReference type="Pfam" id="PF01416">
    <property type="entry name" value="PseudoU_synth_1"/>
    <property type="match status" value="2"/>
</dbReference>
<proteinExistence type="inferred from homology"/>
<dbReference type="PANTHER" id="PTHR11142">
    <property type="entry name" value="PSEUDOURIDYLATE SYNTHASE"/>
    <property type="match status" value="1"/>
</dbReference>
<keyword evidence="10" id="KW-1185">Reference proteome</keyword>
<dbReference type="GO" id="GO:0003723">
    <property type="term" value="F:RNA binding"/>
    <property type="evidence" value="ECO:0007669"/>
    <property type="project" value="InterPro"/>
</dbReference>
<reference evidence="9 10" key="1">
    <citation type="submission" date="2017-12" db="EMBL/GenBank/DDBJ databases">
        <title>Complete genome sequence of Spiroplasma floricola 23-6 (ATCC 29989).</title>
        <authorList>
            <person name="Tsai Y.-M."/>
            <person name="Wu P.-S."/>
            <person name="Lo W.-S."/>
            <person name="Kuo C.-H."/>
        </authorList>
    </citation>
    <scope>NUCLEOTIDE SEQUENCE [LARGE SCALE GENOMIC DNA]</scope>
    <source>
        <strain evidence="9 10">23-6</strain>
    </source>
</reference>
<dbReference type="SUPFAM" id="SSF55120">
    <property type="entry name" value="Pseudouridine synthase"/>
    <property type="match status" value="1"/>
</dbReference>
<comment type="subunit">
    <text evidence="4">Homodimer.</text>
</comment>
<comment type="similarity">
    <text evidence="1 4 7">Belongs to the tRNA pseudouridine synthase TruA family.</text>
</comment>
<evidence type="ECO:0000313" key="9">
    <source>
        <dbReference type="EMBL" id="AUB32061.1"/>
    </source>
</evidence>
<evidence type="ECO:0000256" key="2">
    <source>
        <dbReference type="ARBA" id="ARBA00022694"/>
    </source>
</evidence>
<evidence type="ECO:0000256" key="1">
    <source>
        <dbReference type="ARBA" id="ARBA00009375"/>
    </source>
</evidence>
<gene>
    <name evidence="4 9" type="primary">truA</name>
    <name evidence="9" type="ORF">SFLOR_v1c10150</name>
</gene>
<evidence type="ECO:0000313" key="10">
    <source>
        <dbReference type="Proteomes" id="UP000231823"/>
    </source>
</evidence>
<evidence type="ECO:0000256" key="6">
    <source>
        <dbReference type="PIRSR" id="PIRSR001430-2"/>
    </source>
</evidence>
<evidence type="ECO:0000256" key="3">
    <source>
        <dbReference type="ARBA" id="ARBA00023235"/>
    </source>
</evidence>
<sequence length="245" mass="28576">MYYYLFTIQYDGTDFCGWAKQKNQSTIQGELESAISRVARNSIFRIVGASKTDSGVHAQDQKAWVELNFKPNVQGFLNALNRSLPLGIKILNVKEIAKDFRVRNCKEKTYEYKINLGENNVFENRYYFSPNNKLDLFKLKEALNIFIGTYDFYNFSGLKIEEKELIETKRTINSIETNLEKDIFTITFKAKGFIRYQIRMIVGASIAYSLNKINFKKIENVLNMREEKMPFIANPEGLILKKIDY</sequence>
<dbReference type="InterPro" id="IPR020094">
    <property type="entry name" value="TruA/RsuA/RluB/E/F_N"/>
</dbReference>
<dbReference type="GO" id="GO:0160147">
    <property type="term" value="F:tRNA pseudouridine(38-40) synthase activity"/>
    <property type="evidence" value="ECO:0007669"/>
    <property type="project" value="UniProtKB-EC"/>
</dbReference>
<dbReference type="AlphaFoldDB" id="A0A2K8SF45"/>
<dbReference type="InterPro" id="IPR020103">
    <property type="entry name" value="PsdUridine_synth_cat_dom_sf"/>
</dbReference>
<dbReference type="NCBIfam" id="TIGR00071">
    <property type="entry name" value="hisT_truA"/>
    <property type="match status" value="1"/>
</dbReference>
<evidence type="ECO:0000256" key="4">
    <source>
        <dbReference type="HAMAP-Rule" id="MF_00171"/>
    </source>
</evidence>
<name>A0A2K8SF45_9MOLU</name>
<dbReference type="KEGG" id="sfz:SFLOR_v1c10150"/>
<dbReference type="Proteomes" id="UP000231823">
    <property type="component" value="Chromosome"/>
</dbReference>
<keyword evidence="3 4" id="KW-0413">Isomerase</keyword>
<dbReference type="InterPro" id="IPR001406">
    <property type="entry name" value="PsdUridine_synth_TruA"/>
</dbReference>
<dbReference type="InterPro" id="IPR020095">
    <property type="entry name" value="PsdUridine_synth_TruA_C"/>
</dbReference>
<accession>A0A2K8SF45</accession>
<dbReference type="CDD" id="cd02570">
    <property type="entry name" value="PseudoU_synth_EcTruA"/>
    <property type="match status" value="1"/>
</dbReference>
<dbReference type="Gene3D" id="3.30.70.660">
    <property type="entry name" value="Pseudouridine synthase I, catalytic domain, C-terminal subdomain"/>
    <property type="match status" value="1"/>
</dbReference>
<dbReference type="RefSeq" id="WP_100917015.1">
    <property type="nucleotide sequence ID" value="NZ_CP025057.1"/>
</dbReference>
<feature type="domain" description="Pseudouridine synthase I TruA alpha/beta" evidence="8">
    <location>
        <begin position="9"/>
        <end position="90"/>
    </location>
</feature>
<dbReference type="EC" id="5.4.99.12" evidence="4"/>
<dbReference type="Gene3D" id="3.30.70.580">
    <property type="entry name" value="Pseudouridine synthase I, catalytic domain, N-terminal subdomain"/>
    <property type="match status" value="1"/>
</dbReference>
<comment type="catalytic activity">
    <reaction evidence="4 7">
        <text>uridine(38/39/40) in tRNA = pseudouridine(38/39/40) in tRNA</text>
        <dbReference type="Rhea" id="RHEA:22376"/>
        <dbReference type="Rhea" id="RHEA-COMP:10085"/>
        <dbReference type="Rhea" id="RHEA-COMP:10087"/>
        <dbReference type="ChEBI" id="CHEBI:65314"/>
        <dbReference type="ChEBI" id="CHEBI:65315"/>
        <dbReference type="EC" id="5.4.99.12"/>
    </reaction>
</comment>
<evidence type="ECO:0000256" key="5">
    <source>
        <dbReference type="PIRSR" id="PIRSR001430-1"/>
    </source>
</evidence>
<evidence type="ECO:0000259" key="8">
    <source>
        <dbReference type="Pfam" id="PF01416"/>
    </source>
</evidence>
<protein>
    <recommendedName>
        <fullName evidence="4">tRNA pseudouridine synthase A</fullName>
        <ecNumber evidence="4">5.4.99.12</ecNumber>
    </recommendedName>
    <alternativeName>
        <fullName evidence="4">tRNA pseudouridine(38-40) synthase</fullName>
    </alternativeName>
    <alternativeName>
        <fullName evidence="4">tRNA pseudouridylate synthase I</fullName>
    </alternativeName>
    <alternativeName>
        <fullName evidence="4">tRNA-uridine isomerase I</fullName>
    </alternativeName>
</protein>
<evidence type="ECO:0000256" key="7">
    <source>
        <dbReference type="RuleBase" id="RU003792"/>
    </source>
</evidence>
<dbReference type="InterPro" id="IPR020097">
    <property type="entry name" value="PsdUridine_synth_TruA_a/b_dom"/>
</dbReference>
<comment type="caution">
    <text evidence="4">Lacks conserved residue(s) required for the propagation of feature annotation.</text>
</comment>
<organism evidence="9 10">
    <name type="scientific">Spiroplasma floricola 23-6</name>
    <dbReference type="NCBI Taxonomy" id="1336749"/>
    <lineage>
        <taxon>Bacteria</taxon>
        <taxon>Bacillati</taxon>
        <taxon>Mycoplasmatota</taxon>
        <taxon>Mollicutes</taxon>
        <taxon>Entomoplasmatales</taxon>
        <taxon>Spiroplasmataceae</taxon>
        <taxon>Spiroplasma</taxon>
    </lineage>
</organism>
<feature type="binding site" evidence="4 6">
    <location>
        <position position="110"/>
    </location>
    <ligand>
        <name>substrate</name>
    </ligand>
</feature>
<feature type="domain" description="Pseudouridine synthase I TruA alpha/beta" evidence="8">
    <location>
        <begin position="143"/>
        <end position="245"/>
    </location>
</feature>
<feature type="active site" description="Nucleophile" evidence="4 5">
    <location>
        <position position="53"/>
    </location>
</feature>
<dbReference type="HAMAP" id="MF_00171">
    <property type="entry name" value="TruA"/>
    <property type="match status" value="1"/>
</dbReference>